<gene>
    <name evidence="2" type="ORF">C2S53_010257</name>
</gene>
<reference evidence="2 3" key="1">
    <citation type="journal article" date="2021" name="Nat. Commun.">
        <title>Incipient diploidization of the medicinal plant Perilla within 10,000 years.</title>
        <authorList>
            <person name="Zhang Y."/>
            <person name="Shen Q."/>
            <person name="Leng L."/>
            <person name="Zhang D."/>
            <person name="Chen S."/>
            <person name="Shi Y."/>
            <person name="Ning Z."/>
            <person name="Chen S."/>
        </authorList>
    </citation>
    <scope>NUCLEOTIDE SEQUENCE [LARGE SCALE GENOMIC DNA]</scope>
    <source>
        <strain evidence="3">cv. PC099</strain>
    </source>
</reference>
<feature type="domain" description="DUF8040" evidence="1">
    <location>
        <begin position="1"/>
        <end position="38"/>
    </location>
</feature>
<dbReference type="Proteomes" id="UP001190926">
    <property type="component" value="Unassembled WGS sequence"/>
</dbReference>
<proteinExistence type="predicted"/>
<dbReference type="InterPro" id="IPR045249">
    <property type="entry name" value="HARBI1-like"/>
</dbReference>
<dbReference type="PANTHER" id="PTHR22930">
    <property type="match status" value="1"/>
</dbReference>
<dbReference type="PANTHER" id="PTHR22930:SF281">
    <property type="entry name" value="NUCLEASE"/>
    <property type="match status" value="1"/>
</dbReference>
<evidence type="ECO:0000259" key="1">
    <source>
        <dbReference type="Pfam" id="PF26138"/>
    </source>
</evidence>
<dbReference type="AlphaFoldDB" id="A0AAD4NZT4"/>
<evidence type="ECO:0000313" key="3">
    <source>
        <dbReference type="Proteomes" id="UP001190926"/>
    </source>
</evidence>
<name>A0AAD4NZT4_PERFH</name>
<dbReference type="Pfam" id="PF26138">
    <property type="entry name" value="DUF8040"/>
    <property type="match status" value="1"/>
</dbReference>
<dbReference type="EMBL" id="SDAM02002926">
    <property type="protein sequence ID" value="KAH6820915.1"/>
    <property type="molecule type" value="Genomic_DNA"/>
</dbReference>
<comment type="caution">
    <text evidence="2">The sequence shown here is derived from an EMBL/GenBank/DDBJ whole genome shotgun (WGS) entry which is preliminary data.</text>
</comment>
<organism evidence="2 3">
    <name type="scientific">Perilla frutescens var. hirtella</name>
    <name type="common">Perilla citriodora</name>
    <name type="synonym">Perilla setoyensis</name>
    <dbReference type="NCBI Taxonomy" id="608512"/>
    <lineage>
        <taxon>Eukaryota</taxon>
        <taxon>Viridiplantae</taxon>
        <taxon>Streptophyta</taxon>
        <taxon>Embryophyta</taxon>
        <taxon>Tracheophyta</taxon>
        <taxon>Spermatophyta</taxon>
        <taxon>Magnoliopsida</taxon>
        <taxon>eudicotyledons</taxon>
        <taxon>Gunneridae</taxon>
        <taxon>Pentapetalae</taxon>
        <taxon>asterids</taxon>
        <taxon>lamiids</taxon>
        <taxon>Lamiales</taxon>
        <taxon>Lamiaceae</taxon>
        <taxon>Nepetoideae</taxon>
        <taxon>Elsholtzieae</taxon>
        <taxon>Perilla</taxon>
    </lineage>
</organism>
<protein>
    <recommendedName>
        <fullName evidence="1">DUF8040 domain-containing protein</fullName>
    </recommendedName>
</protein>
<sequence length="331" mass="38135">MFLSILAHHTKNRIVKKSYRKSGRTVSKHFHGVLNAIIRLHSLLLAKPVPIDEDCTNERWKWFKDCLGALDGTYIPVKVSKFDRGRYRNRKGQISVNVLGVCDRYMNFTYVLTGWERSAADARVLWDAIMRNNRLRVPIGFLTPYHGLRYHLDDWVQGRYAPQNKKELFNMKHSKARAMDGESSCRDSSKGNVTSNRRRIWTLKEEEVLVQALKDLVQQKDPNARTLRHKSFPFFHSWCEIFGKDRATGENVEDFNSADNDQLDVDMHEVNEPVEKYSKDASDGDDDVVSICKTSGEASSKKTKSKKRKLVDTTGEKIVDLMGTFCNQTNE</sequence>
<evidence type="ECO:0000313" key="2">
    <source>
        <dbReference type="EMBL" id="KAH6820915.1"/>
    </source>
</evidence>
<accession>A0AAD4NZT4</accession>
<keyword evidence="3" id="KW-1185">Reference proteome</keyword>
<dbReference type="InterPro" id="IPR058353">
    <property type="entry name" value="DUF8040"/>
</dbReference>